<evidence type="ECO:0000256" key="7">
    <source>
        <dbReference type="ARBA" id="ARBA00034223"/>
    </source>
</evidence>
<keyword evidence="9" id="KW-1133">Transmembrane helix</keyword>
<dbReference type="PANTHER" id="PTHR24096">
    <property type="entry name" value="LONG-CHAIN-FATTY-ACID--COA LIGASE"/>
    <property type="match status" value="1"/>
</dbReference>
<keyword evidence="5" id="KW-0067">ATP-binding</keyword>
<dbReference type="InterPro" id="IPR000873">
    <property type="entry name" value="AMP-dep_synth/lig_dom"/>
</dbReference>
<keyword evidence="12" id="KW-1185">Reference proteome</keyword>
<keyword evidence="9" id="KW-0472">Membrane</keyword>
<evidence type="ECO:0000259" key="10">
    <source>
        <dbReference type="Pfam" id="PF00501"/>
    </source>
</evidence>
<name>D8TEJ6_SELML</name>
<comment type="catalytic activity">
    <reaction evidence="7">
        <text>(E)-4-coumaroyl-AMP + CoA = (E)-4-coumaroyl-CoA + AMP + H(+)</text>
        <dbReference type="Rhea" id="RHEA:72423"/>
        <dbReference type="ChEBI" id="CHEBI:15378"/>
        <dbReference type="ChEBI" id="CHEBI:57287"/>
        <dbReference type="ChEBI" id="CHEBI:85008"/>
        <dbReference type="ChEBI" id="CHEBI:192348"/>
        <dbReference type="ChEBI" id="CHEBI:456215"/>
    </reaction>
    <physiologicalReaction direction="left-to-right" evidence="7">
        <dbReference type="Rhea" id="RHEA:72424"/>
    </physiologicalReaction>
</comment>
<evidence type="ECO:0000256" key="6">
    <source>
        <dbReference type="ARBA" id="ARBA00034219"/>
    </source>
</evidence>
<dbReference type="SUPFAM" id="SSF56801">
    <property type="entry name" value="Acetyl-CoA synthetase-like"/>
    <property type="match status" value="1"/>
</dbReference>
<accession>D8TEJ6</accession>
<dbReference type="GO" id="GO:0005524">
    <property type="term" value="F:ATP binding"/>
    <property type="evidence" value="ECO:0007669"/>
    <property type="project" value="UniProtKB-KW"/>
</dbReference>
<proteinExistence type="predicted"/>
<dbReference type="Proteomes" id="UP000001514">
    <property type="component" value="Unassembled WGS sequence"/>
</dbReference>
<dbReference type="Gene3D" id="3.40.50.12780">
    <property type="entry name" value="N-terminal domain of ligase-like"/>
    <property type="match status" value="1"/>
</dbReference>
<dbReference type="EMBL" id="GL377744">
    <property type="protein sequence ID" value="EFJ04896.1"/>
    <property type="molecule type" value="Genomic_DNA"/>
</dbReference>
<evidence type="ECO:0000256" key="9">
    <source>
        <dbReference type="SAM" id="Phobius"/>
    </source>
</evidence>
<gene>
    <name evidence="11" type="ORF">SELMODRAFT_431974</name>
</gene>
<evidence type="ECO:0000313" key="11">
    <source>
        <dbReference type="EMBL" id="EFJ04896.1"/>
    </source>
</evidence>
<dbReference type="STRING" id="88036.D8TEJ6"/>
<dbReference type="PANTHER" id="PTHR24096:SF406">
    <property type="entry name" value="4-COUMARATE--COA LIGASE 2"/>
    <property type="match status" value="1"/>
</dbReference>
<feature type="transmembrane region" description="Helical" evidence="9">
    <location>
        <begin position="203"/>
        <end position="220"/>
    </location>
</feature>
<dbReference type="GO" id="GO:0016405">
    <property type="term" value="F:CoA-ligase activity"/>
    <property type="evidence" value="ECO:0000318"/>
    <property type="project" value="GO_Central"/>
</dbReference>
<comment type="catalytic activity">
    <reaction evidence="6">
        <text>(E)-4-coumarate + ATP + H(+) = (E)-4-coumaroyl-AMP + diphosphate</text>
        <dbReference type="Rhea" id="RHEA:72419"/>
        <dbReference type="ChEBI" id="CHEBI:12876"/>
        <dbReference type="ChEBI" id="CHEBI:15378"/>
        <dbReference type="ChEBI" id="CHEBI:30616"/>
        <dbReference type="ChEBI" id="CHEBI:33019"/>
        <dbReference type="ChEBI" id="CHEBI:192348"/>
    </reaction>
    <physiologicalReaction direction="left-to-right" evidence="6">
        <dbReference type="Rhea" id="RHEA:72420"/>
    </physiologicalReaction>
</comment>
<feature type="domain" description="AMP-dependent synthetase/ligase" evidence="10">
    <location>
        <begin position="107"/>
        <end position="201"/>
    </location>
</feature>
<comment type="cofactor">
    <cofactor evidence="1">
        <name>Mg(2+)</name>
        <dbReference type="ChEBI" id="CHEBI:18420"/>
    </cofactor>
</comment>
<dbReference type="GO" id="GO:0016207">
    <property type="term" value="F:4-coumarate-CoA ligase activity"/>
    <property type="evidence" value="ECO:0007669"/>
    <property type="project" value="UniProtKB-EC"/>
</dbReference>
<dbReference type="EC" id="6.2.1.12" evidence="2"/>
<evidence type="ECO:0000256" key="8">
    <source>
        <dbReference type="ARBA" id="ARBA00034252"/>
    </source>
</evidence>
<evidence type="ECO:0000256" key="4">
    <source>
        <dbReference type="ARBA" id="ARBA00022741"/>
    </source>
</evidence>
<dbReference type="HOGENOM" id="CLU_1144230_0_0_1"/>
<dbReference type="InterPro" id="IPR042099">
    <property type="entry name" value="ANL_N_sf"/>
</dbReference>
<dbReference type="InParanoid" id="D8TEJ6"/>
<evidence type="ECO:0000256" key="3">
    <source>
        <dbReference type="ARBA" id="ARBA00022598"/>
    </source>
</evidence>
<dbReference type="KEGG" id="smo:SELMODRAFT_431974"/>
<dbReference type="Pfam" id="PF00501">
    <property type="entry name" value="AMP-binding"/>
    <property type="match status" value="1"/>
</dbReference>
<dbReference type="AlphaFoldDB" id="D8TEJ6"/>
<dbReference type="Gramene" id="EFJ04896">
    <property type="protein sequence ID" value="EFJ04896"/>
    <property type="gene ID" value="SELMODRAFT_431974"/>
</dbReference>
<evidence type="ECO:0000256" key="5">
    <source>
        <dbReference type="ARBA" id="ARBA00022840"/>
    </source>
</evidence>
<keyword evidence="9" id="KW-0812">Transmembrane</keyword>
<sequence length="243" mass="26728">MAREPLLLLLIHDPNLRHCVNAAGMSHILHCFSSKSALEVVELKNEGCLEVNLYGKTIVIEWRITARSNTILLKNHRGEKLSSNKQDLCDGIDHLSVLSHKGFNAQDGWQVTFEELGSHTQSLALMLLGLGLKKGDVIFVVLANCIEMPIIVLACMMVGAAVSMSNPQYPANAIQSQELTVGARLMIVADHDPKDTVESCRKAIVLLLCLRVIILIFLATPRSYHSHPGLQVLQMPPCCCTKT</sequence>
<protein>
    <recommendedName>
        <fullName evidence="2">4-coumarate--CoA ligase</fullName>
        <ecNumber evidence="2">6.2.1.12</ecNumber>
    </recommendedName>
</protein>
<keyword evidence="3" id="KW-0436">Ligase</keyword>
<evidence type="ECO:0000256" key="1">
    <source>
        <dbReference type="ARBA" id="ARBA00001946"/>
    </source>
</evidence>
<feature type="transmembrane region" description="Helical" evidence="9">
    <location>
        <begin position="137"/>
        <end position="162"/>
    </location>
</feature>
<comment type="catalytic activity">
    <reaction evidence="8">
        <text>(E)-4-coumarate + ATP + CoA = (E)-4-coumaroyl-CoA + AMP + diphosphate</text>
        <dbReference type="Rhea" id="RHEA:19641"/>
        <dbReference type="ChEBI" id="CHEBI:12876"/>
        <dbReference type="ChEBI" id="CHEBI:30616"/>
        <dbReference type="ChEBI" id="CHEBI:33019"/>
        <dbReference type="ChEBI" id="CHEBI:57287"/>
        <dbReference type="ChEBI" id="CHEBI:85008"/>
        <dbReference type="ChEBI" id="CHEBI:456215"/>
        <dbReference type="EC" id="6.2.1.12"/>
    </reaction>
    <physiologicalReaction direction="left-to-right" evidence="8">
        <dbReference type="Rhea" id="RHEA:19642"/>
    </physiologicalReaction>
</comment>
<keyword evidence="4" id="KW-0547">Nucleotide-binding</keyword>
<organism evidence="12">
    <name type="scientific">Selaginella moellendorffii</name>
    <name type="common">Spikemoss</name>
    <dbReference type="NCBI Taxonomy" id="88036"/>
    <lineage>
        <taxon>Eukaryota</taxon>
        <taxon>Viridiplantae</taxon>
        <taxon>Streptophyta</taxon>
        <taxon>Embryophyta</taxon>
        <taxon>Tracheophyta</taxon>
        <taxon>Lycopodiopsida</taxon>
        <taxon>Selaginellales</taxon>
        <taxon>Selaginellaceae</taxon>
        <taxon>Selaginella</taxon>
    </lineage>
</organism>
<reference evidence="11 12" key="1">
    <citation type="journal article" date="2011" name="Science">
        <title>The Selaginella genome identifies genetic changes associated with the evolution of vascular plants.</title>
        <authorList>
            <person name="Banks J.A."/>
            <person name="Nishiyama T."/>
            <person name="Hasebe M."/>
            <person name="Bowman J.L."/>
            <person name="Gribskov M."/>
            <person name="dePamphilis C."/>
            <person name="Albert V.A."/>
            <person name="Aono N."/>
            <person name="Aoyama T."/>
            <person name="Ambrose B.A."/>
            <person name="Ashton N.W."/>
            <person name="Axtell M.J."/>
            <person name="Barker E."/>
            <person name="Barker M.S."/>
            <person name="Bennetzen J.L."/>
            <person name="Bonawitz N.D."/>
            <person name="Chapple C."/>
            <person name="Cheng C."/>
            <person name="Correa L.G."/>
            <person name="Dacre M."/>
            <person name="DeBarry J."/>
            <person name="Dreyer I."/>
            <person name="Elias M."/>
            <person name="Engstrom E.M."/>
            <person name="Estelle M."/>
            <person name="Feng L."/>
            <person name="Finet C."/>
            <person name="Floyd S.K."/>
            <person name="Frommer W.B."/>
            <person name="Fujita T."/>
            <person name="Gramzow L."/>
            <person name="Gutensohn M."/>
            <person name="Harholt J."/>
            <person name="Hattori M."/>
            <person name="Heyl A."/>
            <person name="Hirai T."/>
            <person name="Hiwatashi Y."/>
            <person name="Ishikawa M."/>
            <person name="Iwata M."/>
            <person name="Karol K.G."/>
            <person name="Koehler B."/>
            <person name="Kolukisaoglu U."/>
            <person name="Kubo M."/>
            <person name="Kurata T."/>
            <person name="Lalonde S."/>
            <person name="Li K."/>
            <person name="Li Y."/>
            <person name="Litt A."/>
            <person name="Lyons E."/>
            <person name="Manning G."/>
            <person name="Maruyama T."/>
            <person name="Michael T.P."/>
            <person name="Mikami K."/>
            <person name="Miyazaki S."/>
            <person name="Morinaga S."/>
            <person name="Murata T."/>
            <person name="Mueller-Roeber B."/>
            <person name="Nelson D.R."/>
            <person name="Obara M."/>
            <person name="Oguri Y."/>
            <person name="Olmstead R.G."/>
            <person name="Onodera N."/>
            <person name="Petersen B.L."/>
            <person name="Pils B."/>
            <person name="Prigge M."/>
            <person name="Rensing S.A."/>
            <person name="Riano-Pachon D.M."/>
            <person name="Roberts A.W."/>
            <person name="Sato Y."/>
            <person name="Scheller H.V."/>
            <person name="Schulz B."/>
            <person name="Schulz C."/>
            <person name="Shakirov E.V."/>
            <person name="Shibagaki N."/>
            <person name="Shinohara N."/>
            <person name="Shippen D.E."/>
            <person name="Soerensen I."/>
            <person name="Sotooka R."/>
            <person name="Sugimoto N."/>
            <person name="Sugita M."/>
            <person name="Sumikawa N."/>
            <person name="Tanurdzic M."/>
            <person name="Theissen G."/>
            <person name="Ulvskov P."/>
            <person name="Wakazuki S."/>
            <person name="Weng J.K."/>
            <person name="Willats W.W."/>
            <person name="Wipf D."/>
            <person name="Wolf P.G."/>
            <person name="Yang L."/>
            <person name="Zimmer A.D."/>
            <person name="Zhu Q."/>
            <person name="Mitros T."/>
            <person name="Hellsten U."/>
            <person name="Loque D."/>
            <person name="Otillar R."/>
            <person name="Salamov A."/>
            <person name="Schmutz J."/>
            <person name="Shapiro H."/>
            <person name="Lindquist E."/>
            <person name="Lucas S."/>
            <person name="Rokhsar D."/>
            <person name="Grigoriev I.V."/>
        </authorList>
    </citation>
    <scope>NUCLEOTIDE SEQUENCE [LARGE SCALE GENOMIC DNA]</scope>
</reference>
<evidence type="ECO:0000313" key="12">
    <source>
        <dbReference type="Proteomes" id="UP000001514"/>
    </source>
</evidence>
<evidence type="ECO:0000256" key="2">
    <source>
        <dbReference type="ARBA" id="ARBA00012959"/>
    </source>
</evidence>